<feature type="domain" description="C2H2-type" evidence="13">
    <location>
        <begin position="176"/>
        <end position="203"/>
    </location>
</feature>
<dbReference type="AlphaFoldDB" id="A0A0R3T8Q0"/>
<proteinExistence type="inferred from homology"/>
<feature type="compositionally biased region" description="Basic and acidic residues" evidence="12">
    <location>
        <begin position="41"/>
        <end position="53"/>
    </location>
</feature>
<feature type="compositionally biased region" description="Low complexity" evidence="12">
    <location>
        <begin position="380"/>
        <end position="390"/>
    </location>
</feature>
<dbReference type="OrthoDB" id="3437960at2759"/>
<feature type="domain" description="C2H2-type" evidence="13">
    <location>
        <begin position="148"/>
        <end position="175"/>
    </location>
</feature>
<keyword evidence="3" id="KW-0479">Metal-binding</keyword>
<dbReference type="EMBL" id="UZAE01002012">
    <property type="protein sequence ID" value="VDN99296.1"/>
    <property type="molecule type" value="Genomic_DNA"/>
</dbReference>
<dbReference type="FunFam" id="3.30.160.60:FF:000100">
    <property type="entry name" value="Zinc finger 45-like"/>
    <property type="match status" value="2"/>
</dbReference>
<dbReference type="PROSITE" id="PS00028">
    <property type="entry name" value="ZINC_FINGER_C2H2_1"/>
    <property type="match status" value="6"/>
</dbReference>
<accession>A0A0R3T8Q0</accession>
<feature type="region of interest" description="Disordered" evidence="12">
    <location>
        <begin position="34"/>
        <end position="117"/>
    </location>
</feature>
<reference evidence="14 15" key="2">
    <citation type="submission" date="2018-11" db="EMBL/GenBank/DDBJ databases">
        <authorList>
            <consortium name="Pathogen Informatics"/>
        </authorList>
    </citation>
    <scope>NUCLEOTIDE SEQUENCE [LARGE SCALE GENOMIC DNA]</scope>
</reference>
<reference evidence="16" key="1">
    <citation type="submission" date="2017-02" db="UniProtKB">
        <authorList>
            <consortium name="WormBaseParasite"/>
        </authorList>
    </citation>
    <scope>IDENTIFICATION</scope>
</reference>
<dbReference type="InterPro" id="IPR013087">
    <property type="entry name" value="Znf_C2H2_type"/>
</dbReference>
<keyword evidence="5 11" id="KW-0863">Zinc-finger</keyword>
<dbReference type="FunFam" id="3.30.160.60:FF:000045">
    <property type="entry name" value="ZFP69 zinc finger protein B"/>
    <property type="match status" value="1"/>
</dbReference>
<keyword evidence="8" id="KW-0238">DNA-binding</keyword>
<protein>
    <submittedName>
        <fullName evidence="16">Protein krueppel</fullName>
    </submittedName>
</protein>
<dbReference type="SMART" id="SM00355">
    <property type="entry name" value="ZnF_C2H2"/>
    <property type="match status" value="6"/>
</dbReference>
<keyword evidence="7" id="KW-0805">Transcription regulation</keyword>
<feature type="domain" description="C2H2-type" evidence="13">
    <location>
        <begin position="281"/>
        <end position="308"/>
    </location>
</feature>
<keyword evidence="10" id="KW-0539">Nucleus</keyword>
<dbReference type="PANTHER" id="PTHR24379:SF121">
    <property type="entry name" value="C2H2-TYPE DOMAIN-CONTAINING PROTEIN"/>
    <property type="match status" value="1"/>
</dbReference>
<keyword evidence="9" id="KW-0804">Transcription</keyword>
<dbReference type="Pfam" id="PF00096">
    <property type="entry name" value="zf-C2H2"/>
    <property type="match status" value="3"/>
</dbReference>
<feature type="domain" description="C2H2-type" evidence="13">
    <location>
        <begin position="254"/>
        <end position="281"/>
    </location>
</feature>
<dbReference type="PROSITE" id="PS50157">
    <property type="entry name" value="ZINC_FINGER_C2H2_2"/>
    <property type="match status" value="6"/>
</dbReference>
<dbReference type="InterPro" id="IPR036236">
    <property type="entry name" value="Znf_C2H2_sf"/>
</dbReference>
<dbReference type="WBParaSite" id="HNAJ_0000343801-mRNA-1">
    <property type="protein sequence ID" value="HNAJ_0000343801-mRNA-1"/>
    <property type="gene ID" value="HNAJ_0000343801"/>
</dbReference>
<organism evidence="16">
    <name type="scientific">Rodentolepis nana</name>
    <name type="common">Dwarf tapeworm</name>
    <name type="synonym">Hymenolepis nana</name>
    <dbReference type="NCBI Taxonomy" id="102285"/>
    <lineage>
        <taxon>Eukaryota</taxon>
        <taxon>Metazoa</taxon>
        <taxon>Spiralia</taxon>
        <taxon>Lophotrochozoa</taxon>
        <taxon>Platyhelminthes</taxon>
        <taxon>Cestoda</taxon>
        <taxon>Eucestoda</taxon>
        <taxon>Cyclophyllidea</taxon>
        <taxon>Hymenolepididae</taxon>
        <taxon>Rodentolepis</taxon>
    </lineage>
</organism>
<keyword evidence="4" id="KW-0677">Repeat</keyword>
<dbReference type="GO" id="GO:0000977">
    <property type="term" value="F:RNA polymerase II transcription regulatory region sequence-specific DNA binding"/>
    <property type="evidence" value="ECO:0007669"/>
    <property type="project" value="TreeGrafter"/>
</dbReference>
<name>A0A0R3T8Q0_RODNA</name>
<evidence type="ECO:0000259" key="13">
    <source>
        <dbReference type="PROSITE" id="PS50157"/>
    </source>
</evidence>
<dbReference type="Pfam" id="PF13894">
    <property type="entry name" value="zf-C2H2_4"/>
    <property type="match status" value="1"/>
</dbReference>
<evidence type="ECO:0000313" key="15">
    <source>
        <dbReference type="Proteomes" id="UP000278807"/>
    </source>
</evidence>
<evidence type="ECO:0000256" key="5">
    <source>
        <dbReference type="ARBA" id="ARBA00022771"/>
    </source>
</evidence>
<dbReference type="STRING" id="102285.A0A0R3T8Q0"/>
<evidence type="ECO:0000313" key="14">
    <source>
        <dbReference type="EMBL" id="VDN99296.1"/>
    </source>
</evidence>
<dbReference type="Proteomes" id="UP000278807">
    <property type="component" value="Unassembled WGS sequence"/>
</dbReference>
<feature type="region of interest" description="Disordered" evidence="12">
    <location>
        <begin position="305"/>
        <end position="399"/>
    </location>
</feature>
<dbReference type="GO" id="GO:0000981">
    <property type="term" value="F:DNA-binding transcription factor activity, RNA polymerase II-specific"/>
    <property type="evidence" value="ECO:0007669"/>
    <property type="project" value="TreeGrafter"/>
</dbReference>
<dbReference type="Gene3D" id="3.30.160.60">
    <property type="entry name" value="Classic Zinc Finger"/>
    <property type="match status" value="6"/>
</dbReference>
<evidence type="ECO:0000256" key="11">
    <source>
        <dbReference type="PROSITE-ProRule" id="PRU00042"/>
    </source>
</evidence>
<gene>
    <name evidence="14" type="ORF">HNAJ_LOCUS3437</name>
</gene>
<evidence type="ECO:0000256" key="12">
    <source>
        <dbReference type="SAM" id="MobiDB-lite"/>
    </source>
</evidence>
<feature type="domain" description="C2H2-type" evidence="13">
    <location>
        <begin position="226"/>
        <end position="253"/>
    </location>
</feature>
<sequence>MPIVGFTIKEILDFPDSPPPVRVSSNLEREIVINANSTTPARERARPGGDKYSVRKQSSQTDSGFETASSAIQEGQSPDSEENTSPIVGGRHIDSTPTSSRERSLNRAPISSSTPLNNANAQHLSEAVEAPVSSVLRGGRGNSNRKVHECTYCQKRFDRPSLLIRHVRIHTGERPFACSHCSSRFTTKGALVDHERIHTKERPYTCEYCGKTFHAASNCCNHVLNHTCTECGEGFLTPGHLRRHMYSHNGNFPFVCQVCHRGYPTESRLRSHEYVHTEKPYKCHSCPSAFTTKASLKVHIRRKHGEFPMHSSISQHSEGREGESSNTPPTSMRVLRPSEPSPPHANFRTDDPTDGTNTNQPPIQMAPFTHSHINSPTASPPQIASQPIPSQEDEEEEKN</sequence>
<dbReference type="FunFam" id="3.30.160.60:FF:000075">
    <property type="entry name" value="Putative zinc finger protein 536"/>
    <property type="match status" value="1"/>
</dbReference>
<evidence type="ECO:0000256" key="7">
    <source>
        <dbReference type="ARBA" id="ARBA00023015"/>
    </source>
</evidence>
<dbReference type="GO" id="GO:0008270">
    <property type="term" value="F:zinc ion binding"/>
    <property type="evidence" value="ECO:0007669"/>
    <property type="project" value="UniProtKB-KW"/>
</dbReference>
<evidence type="ECO:0000256" key="9">
    <source>
        <dbReference type="ARBA" id="ARBA00023163"/>
    </source>
</evidence>
<feature type="compositionally biased region" description="Polar residues" evidence="12">
    <location>
        <begin position="55"/>
        <end position="86"/>
    </location>
</feature>
<evidence type="ECO:0000256" key="3">
    <source>
        <dbReference type="ARBA" id="ARBA00022723"/>
    </source>
</evidence>
<keyword evidence="6" id="KW-0862">Zinc</keyword>
<evidence type="ECO:0000313" key="16">
    <source>
        <dbReference type="WBParaSite" id="HNAJ_0000343801-mRNA-1"/>
    </source>
</evidence>
<dbReference type="SUPFAM" id="SSF57667">
    <property type="entry name" value="beta-beta-alpha zinc fingers"/>
    <property type="match status" value="4"/>
</dbReference>
<evidence type="ECO:0000256" key="10">
    <source>
        <dbReference type="ARBA" id="ARBA00023242"/>
    </source>
</evidence>
<dbReference type="FunFam" id="3.30.160.60:FF:001485">
    <property type="entry name" value="Krueppel-related zinc finger protein"/>
    <property type="match status" value="1"/>
</dbReference>
<feature type="domain" description="C2H2-type" evidence="13">
    <location>
        <begin position="204"/>
        <end position="227"/>
    </location>
</feature>
<evidence type="ECO:0000256" key="1">
    <source>
        <dbReference type="ARBA" id="ARBA00004123"/>
    </source>
</evidence>
<comment type="similarity">
    <text evidence="2">Belongs to the krueppel C2H2-type zinc-finger protein family.</text>
</comment>
<evidence type="ECO:0000256" key="6">
    <source>
        <dbReference type="ARBA" id="ARBA00022833"/>
    </source>
</evidence>
<dbReference type="GO" id="GO:0005634">
    <property type="term" value="C:nucleus"/>
    <property type="evidence" value="ECO:0007669"/>
    <property type="project" value="UniProtKB-SubCell"/>
</dbReference>
<keyword evidence="15" id="KW-1185">Reference proteome</keyword>
<dbReference type="PANTHER" id="PTHR24379">
    <property type="entry name" value="KRAB AND ZINC FINGER DOMAIN-CONTAINING"/>
    <property type="match status" value="1"/>
</dbReference>
<evidence type="ECO:0000256" key="8">
    <source>
        <dbReference type="ARBA" id="ARBA00023125"/>
    </source>
</evidence>
<evidence type="ECO:0000256" key="2">
    <source>
        <dbReference type="ARBA" id="ARBA00006991"/>
    </source>
</evidence>
<comment type="subcellular location">
    <subcellularLocation>
        <location evidence="1">Nucleus</location>
    </subcellularLocation>
</comment>
<evidence type="ECO:0000256" key="4">
    <source>
        <dbReference type="ARBA" id="ARBA00022737"/>
    </source>
</evidence>